<keyword evidence="8" id="KW-1185">Reference proteome</keyword>
<keyword evidence="2" id="KW-0813">Transport</keyword>
<dbReference type="PANTHER" id="PTHR42865:SF8">
    <property type="entry name" value="SERINE_THREONINE TRANSPORTER SSTT"/>
    <property type="match status" value="1"/>
</dbReference>
<evidence type="ECO:0000256" key="5">
    <source>
        <dbReference type="ARBA" id="ARBA00023136"/>
    </source>
</evidence>
<dbReference type="GO" id="GO:0005295">
    <property type="term" value="F:neutral L-amino acid:sodium symporter activity"/>
    <property type="evidence" value="ECO:0007669"/>
    <property type="project" value="TreeGrafter"/>
</dbReference>
<evidence type="ECO:0000256" key="6">
    <source>
        <dbReference type="SAM" id="Phobius"/>
    </source>
</evidence>
<dbReference type="eggNOG" id="COG1301">
    <property type="taxonomic scope" value="Bacteria"/>
</dbReference>
<evidence type="ECO:0000313" key="8">
    <source>
        <dbReference type="Proteomes" id="UP000010301"/>
    </source>
</evidence>
<evidence type="ECO:0000256" key="2">
    <source>
        <dbReference type="ARBA" id="ARBA00022448"/>
    </source>
</evidence>
<feature type="transmembrane region" description="Helical" evidence="6">
    <location>
        <begin position="172"/>
        <end position="197"/>
    </location>
</feature>
<protein>
    <submittedName>
        <fullName evidence="7">Transporter, dicarboxylate/amino acid:cation Na+/H+ symporter family protein</fullName>
    </submittedName>
</protein>
<dbReference type="SUPFAM" id="SSF118215">
    <property type="entry name" value="Proton glutamate symport protein"/>
    <property type="match status" value="1"/>
</dbReference>
<dbReference type="GO" id="GO:0005886">
    <property type="term" value="C:plasma membrane"/>
    <property type="evidence" value="ECO:0007669"/>
    <property type="project" value="TreeGrafter"/>
</dbReference>
<evidence type="ECO:0000256" key="4">
    <source>
        <dbReference type="ARBA" id="ARBA00022989"/>
    </source>
</evidence>
<dbReference type="STRING" id="525245.HMPREF0044_0515"/>
<dbReference type="InterPro" id="IPR036458">
    <property type="entry name" value="Na:dicarbo_symporter_sf"/>
</dbReference>
<reference evidence="7 8" key="1">
    <citation type="submission" date="2009-01" db="EMBL/GenBank/DDBJ databases">
        <authorList>
            <person name="Qin X."/>
            <person name="Bachman B."/>
            <person name="Battles P."/>
            <person name="Bell A."/>
            <person name="Bess C."/>
            <person name="Bickham C."/>
            <person name="Chaboub L."/>
            <person name="Chen D."/>
            <person name="Coyle M."/>
            <person name="Deiros D.R."/>
            <person name="Dinh H."/>
            <person name="Forbes L."/>
            <person name="Fowler G."/>
            <person name="Francisco L."/>
            <person name="Fu Q."/>
            <person name="Gubbala S."/>
            <person name="Hale W."/>
            <person name="Han Y."/>
            <person name="Hemphill L."/>
            <person name="Highlander S.K."/>
            <person name="Hirani K."/>
            <person name="Hogues M."/>
            <person name="Jackson L."/>
            <person name="Jakkamsetti A."/>
            <person name="Javaid M."/>
            <person name="Jiang H."/>
            <person name="Korchina V."/>
            <person name="Kovar C."/>
            <person name="Lara F."/>
            <person name="Lee S."/>
            <person name="Mata R."/>
            <person name="Mathew T."/>
            <person name="Moen C."/>
            <person name="Morales K."/>
            <person name="Munidasa M."/>
            <person name="Nazareth L."/>
            <person name="Ngo R."/>
            <person name="Nguyen L."/>
            <person name="Okwuonu G."/>
            <person name="Ongeri F."/>
            <person name="Patil S."/>
            <person name="Petrosino J."/>
            <person name="Pham C."/>
            <person name="Pham P."/>
            <person name="Pu L.-L."/>
            <person name="Puazo M."/>
            <person name="Raj R."/>
            <person name="Reid J."/>
            <person name="Rouhana J."/>
            <person name="Saada N."/>
            <person name="Shang Y."/>
            <person name="Simmons D."/>
            <person name="Thornton R."/>
            <person name="Warren J."/>
            <person name="Weissenberger G."/>
            <person name="Zhang J."/>
            <person name="Zhang L."/>
            <person name="Zhou C."/>
            <person name="Zhu D."/>
            <person name="Muzny D."/>
            <person name="Worley K."/>
            <person name="Gibbs R."/>
        </authorList>
    </citation>
    <scope>NUCLEOTIDE SEQUENCE [LARGE SCALE GENOMIC DNA]</scope>
    <source>
        <strain evidence="7 8">DSM 15436</strain>
    </source>
</reference>
<dbReference type="PANTHER" id="PTHR42865">
    <property type="entry name" value="PROTON/GLUTAMATE-ASPARTATE SYMPORTER"/>
    <property type="match status" value="1"/>
</dbReference>
<dbReference type="AlphaFoldDB" id="C0VZC5"/>
<dbReference type="Gene3D" id="1.10.3860.10">
    <property type="entry name" value="Sodium:dicarboxylate symporter"/>
    <property type="match status" value="1"/>
</dbReference>
<dbReference type="GO" id="GO:0032329">
    <property type="term" value="P:serine transport"/>
    <property type="evidence" value="ECO:0007669"/>
    <property type="project" value="TreeGrafter"/>
</dbReference>
<dbReference type="Proteomes" id="UP000010301">
    <property type="component" value="Unassembled WGS sequence"/>
</dbReference>
<dbReference type="RefSeq" id="WP_006547512.1">
    <property type="nucleotide sequence ID" value="NZ_DS999546.1"/>
</dbReference>
<sequence length="405" mass="42139">MNLKKVPLFAWVLLAILLAILAGQFMPIAVARVFFTFSSLFGAFLGFVIPLIIIGLVTPAIAELGSGSGRWIALTAGIAYVSTMIAGFGTWGVSQFVLPSILTPGSKTDIAGETVEGLTPYFNVSNSASGEGVEIVVTPLMGVMTALVLAFILGLGLSLVQGDVVRRGFQEFRIIIVAMVEKILIPLLPVHIFGIFLNLTMSGEAVRVVTTFLAVVVMTFSLTLVYLLLQYTVAGAFSGRNPLKALWTMKDAYLTALGTSSSAATIPVTLKCTEANGVSKPVAAFTVPLCATIHLSGSTIKIVGFSLAIIFLAGGDMSLAAYAPFIFMLGVMMVAAPGVPGGAIAAAAGLLSSMLGFTEAQVGLMFATYIALDSFGTATNVTGDGAIAMIMDRIAGKKLAESQVK</sequence>
<feature type="transmembrane region" description="Helical" evidence="6">
    <location>
        <begin position="71"/>
        <end position="93"/>
    </location>
</feature>
<evidence type="ECO:0000313" key="7">
    <source>
        <dbReference type="EMBL" id="EEH64226.1"/>
    </source>
</evidence>
<dbReference type="InterPro" id="IPR001991">
    <property type="entry name" value="Na-dicarboxylate_symporter"/>
</dbReference>
<evidence type="ECO:0000256" key="3">
    <source>
        <dbReference type="ARBA" id="ARBA00022692"/>
    </source>
</evidence>
<dbReference type="Pfam" id="PF00375">
    <property type="entry name" value="SDF"/>
    <property type="match status" value="1"/>
</dbReference>
<dbReference type="HOGENOM" id="CLU_035303_0_0_11"/>
<proteinExistence type="predicted"/>
<accession>C0VZC5</accession>
<feature type="transmembrane region" description="Helical" evidence="6">
    <location>
        <begin position="41"/>
        <end position="62"/>
    </location>
</feature>
<gene>
    <name evidence="7" type="ORF">HMPREF0044_0515</name>
</gene>
<keyword evidence="3 6" id="KW-0812">Transmembrane</keyword>
<comment type="subcellular location">
    <subcellularLocation>
        <location evidence="1">Membrane</location>
        <topology evidence="1">Multi-pass membrane protein</topology>
    </subcellularLocation>
</comment>
<organism evidence="7 8">
    <name type="scientific">Gleimia coleocanis DSM 15436</name>
    <dbReference type="NCBI Taxonomy" id="525245"/>
    <lineage>
        <taxon>Bacteria</taxon>
        <taxon>Bacillati</taxon>
        <taxon>Actinomycetota</taxon>
        <taxon>Actinomycetes</taxon>
        <taxon>Actinomycetales</taxon>
        <taxon>Actinomycetaceae</taxon>
        <taxon>Gleimia</taxon>
    </lineage>
</organism>
<keyword evidence="4 6" id="KW-1133">Transmembrane helix</keyword>
<evidence type="ECO:0000256" key="1">
    <source>
        <dbReference type="ARBA" id="ARBA00004141"/>
    </source>
</evidence>
<feature type="transmembrane region" description="Helical" evidence="6">
    <location>
        <begin position="135"/>
        <end position="160"/>
    </location>
</feature>
<dbReference type="EMBL" id="ACFG01000006">
    <property type="protein sequence ID" value="EEH64226.1"/>
    <property type="molecule type" value="Genomic_DNA"/>
</dbReference>
<feature type="transmembrane region" description="Helical" evidence="6">
    <location>
        <begin position="209"/>
        <end position="231"/>
    </location>
</feature>
<comment type="caution">
    <text evidence="7">The sequence shown here is derived from an EMBL/GenBank/DDBJ whole genome shotgun (WGS) entry which is preliminary data.</text>
</comment>
<name>C0VZC5_9ACTO</name>
<keyword evidence="5 6" id="KW-0472">Membrane</keyword>